<keyword evidence="1" id="KW-0472">Membrane</keyword>
<dbReference type="EMBL" id="MUGO01000009">
    <property type="protein sequence ID" value="PQA94832.1"/>
    <property type="molecule type" value="Genomic_DNA"/>
</dbReference>
<name>A0A2S7KG74_9FLAO</name>
<keyword evidence="1" id="KW-1133">Transmembrane helix</keyword>
<evidence type="ECO:0000313" key="2">
    <source>
        <dbReference type="EMBL" id="PQA94832.1"/>
    </source>
</evidence>
<feature type="transmembrane region" description="Helical" evidence="1">
    <location>
        <begin position="20"/>
        <end position="39"/>
    </location>
</feature>
<keyword evidence="1" id="KW-0812">Transmembrane</keyword>
<evidence type="ECO:0000256" key="1">
    <source>
        <dbReference type="SAM" id="Phobius"/>
    </source>
</evidence>
<proteinExistence type="predicted"/>
<evidence type="ECO:0000313" key="3">
    <source>
        <dbReference type="Proteomes" id="UP000238314"/>
    </source>
</evidence>
<sequence length="66" mass="8001">MLILGNSTQFPFANSFYNLHLYIIEIFGNLLFLLHIIHFRYFQIHKLKKTHFYEVSLFILTIQIIL</sequence>
<protein>
    <submittedName>
        <fullName evidence="2">Uncharacterized protein</fullName>
    </submittedName>
</protein>
<gene>
    <name evidence="2" type="ORF">B0A70_06910</name>
</gene>
<reference evidence="2 3" key="1">
    <citation type="submission" date="2016-11" db="EMBL/GenBank/DDBJ databases">
        <title>Whole genomes of Flavobacteriaceae.</title>
        <authorList>
            <person name="Stine C."/>
            <person name="Li C."/>
            <person name="Tadesse D."/>
        </authorList>
    </citation>
    <scope>NUCLEOTIDE SEQUENCE [LARGE SCALE GENOMIC DNA]</scope>
    <source>
        <strain evidence="2 3">DSM 21068</strain>
    </source>
</reference>
<comment type="caution">
    <text evidence="2">The sequence shown here is derived from an EMBL/GenBank/DDBJ whole genome shotgun (WGS) entry which is preliminary data.</text>
</comment>
<dbReference type="AlphaFoldDB" id="A0A2S7KG74"/>
<accession>A0A2S7KG74</accession>
<organism evidence="2 3">
    <name type="scientific">Chryseobacterium piscicola</name>
    <dbReference type="NCBI Taxonomy" id="551459"/>
    <lineage>
        <taxon>Bacteria</taxon>
        <taxon>Pseudomonadati</taxon>
        <taxon>Bacteroidota</taxon>
        <taxon>Flavobacteriia</taxon>
        <taxon>Flavobacteriales</taxon>
        <taxon>Weeksellaceae</taxon>
        <taxon>Chryseobacterium group</taxon>
        <taxon>Chryseobacterium</taxon>
    </lineage>
</organism>
<dbReference type="Proteomes" id="UP000238314">
    <property type="component" value="Unassembled WGS sequence"/>
</dbReference>
<keyword evidence="3" id="KW-1185">Reference proteome</keyword>